<name>A0A0S4WL36_RALSL</name>
<organism evidence="1">
    <name type="scientific">Ralstonia solanacearum</name>
    <name type="common">Pseudomonas solanacearum</name>
    <dbReference type="NCBI Taxonomy" id="305"/>
    <lineage>
        <taxon>Bacteria</taxon>
        <taxon>Pseudomonadati</taxon>
        <taxon>Pseudomonadota</taxon>
        <taxon>Betaproteobacteria</taxon>
        <taxon>Burkholderiales</taxon>
        <taxon>Burkholderiaceae</taxon>
        <taxon>Ralstonia</taxon>
        <taxon>Ralstonia solanacearum species complex</taxon>
    </lineage>
</organism>
<accession>A0A0S4WL36</accession>
<dbReference type="EMBL" id="LN899827">
    <property type="protein sequence ID" value="CUV47472.1"/>
    <property type="molecule type" value="Genomic_DNA"/>
</dbReference>
<protein>
    <submittedName>
        <fullName evidence="1">Uncharacterized protein</fullName>
    </submittedName>
</protein>
<sequence>MKNRENLVYEAEVTIGRERVSLRFLILDALMLLERELTQADGSTFMHSIWVDGGSTLFDYMTADPYFMQLERHYGLIQEKMSRVLAP</sequence>
<evidence type="ECO:0000313" key="1">
    <source>
        <dbReference type="EMBL" id="CUV47472.1"/>
    </source>
</evidence>
<gene>
    <name evidence="1" type="ORF">TO10_v1_970010</name>
</gene>
<proteinExistence type="predicted"/>
<reference evidence="1" key="1">
    <citation type="submission" date="2015-10" db="EMBL/GenBank/DDBJ databases">
        <authorList>
            <person name="Gilbert D.G."/>
        </authorList>
    </citation>
    <scope>NUCLEOTIDE SEQUENCE</scope>
    <source>
        <strain evidence="1">Phyl III-seqv23</strain>
    </source>
</reference>
<dbReference type="AlphaFoldDB" id="A0A0S4WL36"/>